<name>A0A484NKD9_9ASTE</name>
<proteinExistence type="predicted"/>
<evidence type="ECO:0000313" key="2">
    <source>
        <dbReference type="Proteomes" id="UP000595140"/>
    </source>
</evidence>
<dbReference type="AlphaFoldDB" id="A0A484NKD9"/>
<evidence type="ECO:0000313" key="1">
    <source>
        <dbReference type="EMBL" id="VFR01601.1"/>
    </source>
</evidence>
<dbReference type="Proteomes" id="UP000595140">
    <property type="component" value="Unassembled WGS sequence"/>
</dbReference>
<protein>
    <submittedName>
        <fullName evidence="1">Uncharacterized protein</fullName>
    </submittedName>
</protein>
<sequence>MRRSPCQRRLGDRLFRFDGKDNFLRRRGNGVRHRGGKEVEFRHSIQIFPPLRTDAVSGLNGMDTNKNNWICSSAAMVNQIFHSVIPIEEQSRKIWRDLWSFFFFNLWW</sequence>
<reference evidence="1 2" key="1">
    <citation type="submission" date="2018-04" db="EMBL/GenBank/DDBJ databases">
        <authorList>
            <person name="Vogel A."/>
        </authorList>
    </citation>
    <scope>NUCLEOTIDE SEQUENCE [LARGE SCALE GENOMIC DNA]</scope>
</reference>
<accession>A0A484NKD9</accession>
<keyword evidence="2" id="KW-1185">Reference proteome</keyword>
<gene>
    <name evidence="1" type="ORF">CCAM_LOCUS43376</name>
</gene>
<dbReference type="EMBL" id="OOIL02006765">
    <property type="protein sequence ID" value="VFR01601.1"/>
    <property type="molecule type" value="Genomic_DNA"/>
</dbReference>
<organism evidence="1 2">
    <name type="scientific">Cuscuta campestris</name>
    <dbReference type="NCBI Taxonomy" id="132261"/>
    <lineage>
        <taxon>Eukaryota</taxon>
        <taxon>Viridiplantae</taxon>
        <taxon>Streptophyta</taxon>
        <taxon>Embryophyta</taxon>
        <taxon>Tracheophyta</taxon>
        <taxon>Spermatophyta</taxon>
        <taxon>Magnoliopsida</taxon>
        <taxon>eudicotyledons</taxon>
        <taxon>Gunneridae</taxon>
        <taxon>Pentapetalae</taxon>
        <taxon>asterids</taxon>
        <taxon>lamiids</taxon>
        <taxon>Solanales</taxon>
        <taxon>Convolvulaceae</taxon>
        <taxon>Cuscuteae</taxon>
        <taxon>Cuscuta</taxon>
        <taxon>Cuscuta subgen. Grammica</taxon>
        <taxon>Cuscuta sect. Cleistogrammica</taxon>
    </lineage>
</organism>